<evidence type="ECO:0000313" key="1">
    <source>
        <dbReference type="EMBL" id="SDF85727.1"/>
    </source>
</evidence>
<sequence length="227" mass="25595">MEIEKAYFTLPEVLARWSMPEVDLVYLAENDQLRLSVRILNLPIEFGDFEETDDGQRFSIPTERSSFNGLLDLHVQDVFQLFRLGEASITRFRTAKADYACFYGSRECLKIRKPDLVLRREERDRFEAATGFGGASGLKPGGGFHASADYQSVRCNDREFRLGPIQAQVVRILHTAALRGDPWQSGKAVLSQAGSRSLKMADVFKSKKDWPLLIESNGRGAYRLAGL</sequence>
<organism evidence="1 2">
    <name type="scientific">Rhodobacter capsulatus</name>
    <name type="common">Rhodopseudomonas capsulata</name>
    <dbReference type="NCBI Taxonomy" id="1061"/>
    <lineage>
        <taxon>Bacteria</taxon>
        <taxon>Pseudomonadati</taxon>
        <taxon>Pseudomonadota</taxon>
        <taxon>Alphaproteobacteria</taxon>
        <taxon>Rhodobacterales</taxon>
        <taxon>Rhodobacter group</taxon>
        <taxon>Rhodobacter</taxon>
    </lineage>
</organism>
<dbReference type="RefSeq" id="WP_175454893.1">
    <property type="nucleotide sequence ID" value="NZ_CP119563.1"/>
</dbReference>
<evidence type="ECO:0000313" key="2">
    <source>
        <dbReference type="Proteomes" id="UP000183812"/>
    </source>
</evidence>
<dbReference type="EMBL" id="FNAY01000019">
    <property type="protein sequence ID" value="SDF85727.1"/>
    <property type="molecule type" value="Genomic_DNA"/>
</dbReference>
<name>A0A1G7PHL6_RHOCA</name>
<reference evidence="1 2" key="1">
    <citation type="submission" date="2016-10" db="EMBL/GenBank/DDBJ databases">
        <authorList>
            <person name="de Groot N.N."/>
        </authorList>
    </citation>
    <scope>NUCLEOTIDE SEQUENCE [LARGE SCALE GENOMIC DNA]</scope>
    <source>
        <strain evidence="2">DSM 938 / 37b4</strain>
    </source>
</reference>
<accession>A0A1G7PHL6</accession>
<gene>
    <name evidence="1" type="ORF">SAMN04244550_02962</name>
</gene>
<dbReference type="AlphaFoldDB" id="A0A1G7PHL6"/>
<dbReference type="Proteomes" id="UP000183812">
    <property type="component" value="Unassembled WGS sequence"/>
</dbReference>
<protein>
    <submittedName>
        <fullName evidence="1">Uncharacterized protein</fullName>
    </submittedName>
</protein>
<proteinExistence type="predicted"/>